<feature type="region of interest" description="Disordered" evidence="1">
    <location>
        <begin position="313"/>
        <end position="394"/>
    </location>
</feature>
<feature type="compositionally biased region" description="Polar residues" evidence="1">
    <location>
        <begin position="223"/>
        <end position="233"/>
    </location>
</feature>
<dbReference type="InterPro" id="IPR043725">
    <property type="entry name" value="DUF5667"/>
</dbReference>
<protein>
    <recommendedName>
        <fullName evidence="3">DUF5667 domain-containing protein</fullName>
    </recommendedName>
</protein>
<keyword evidence="5" id="KW-1185">Reference proteome</keyword>
<evidence type="ECO:0000313" key="5">
    <source>
        <dbReference type="Proteomes" id="UP001242313"/>
    </source>
</evidence>
<reference evidence="4 5" key="1">
    <citation type="submission" date="2023-07" db="EMBL/GenBank/DDBJ databases">
        <title>Genomic Encyclopedia of Type Strains, Phase IV (KMG-IV): sequencing the most valuable type-strain genomes for metagenomic binning, comparative biology and taxonomic classification.</title>
        <authorList>
            <person name="Goeker M."/>
        </authorList>
    </citation>
    <scope>NUCLEOTIDE SEQUENCE [LARGE SCALE GENOMIC DNA]</scope>
    <source>
        <strain evidence="4 5">DSM 19598</strain>
    </source>
</reference>
<feature type="signal peptide" evidence="2">
    <location>
        <begin position="1"/>
        <end position="22"/>
    </location>
</feature>
<gene>
    <name evidence="4" type="ORF">J2S25_002234</name>
</gene>
<keyword evidence="2" id="KW-0732">Signal</keyword>
<feature type="domain" description="DUF5667" evidence="3">
    <location>
        <begin position="32"/>
        <end position="121"/>
    </location>
</feature>
<feature type="compositionally biased region" description="Basic and acidic residues" evidence="1">
    <location>
        <begin position="243"/>
        <end position="252"/>
    </location>
</feature>
<feature type="chain" id="PRO_5046628100" description="DUF5667 domain-containing protein" evidence="2">
    <location>
        <begin position="23"/>
        <end position="394"/>
    </location>
</feature>
<evidence type="ECO:0000313" key="4">
    <source>
        <dbReference type="EMBL" id="MDQ0414028.1"/>
    </source>
</evidence>
<feature type="compositionally biased region" description="Basic and acidic residues" evidence="1">
    <location>
        <begin position="313"/>
        <end position="378"/>
    </location>
</feature>
<comment type="caution">
    <text evidence="4">The sequence shown here is derived from an EMBL/GenBank/DDBJ whole genome shotgun (WGS) entry which is preliminary data.</text>
</comment>
<organism evidence="4 5">
    <name type="scientific">Mesobacillus stamsii</name>
    <dbReference type="NCBI Taxonomy" id="225347"/>
    <lineage>
        <taxon>Bacteria</taxon>
        <taxon>Bacillati</taxon>
        <taxon>Bacillota</taxon>
        <taxon>Bacilli</taxon>
        <taxon>Bacillales</taxon>
        <taxon>Bacillaceae</taxon>
        <taxon>Mesobacillus</taxon>
    </lineage>
</organism>
<accession>A0ABU0FVT0</accession>
<feature type="compositionally biased region" description="Acidic residues" evidence="1">
    <location>
        <begin position="379"/>
        <end position="394"/>
    </location>
</feature>
<dbReference type="Proteomes" id="UP001242313">
    <property type="component" value="Unassembled WGS sequence"/>
</dbReference>
<sequence>MNKLVASTILTGLLAFGTGVSAQGVVETADPGTTPDEFLFTFDQLLEELQLFLTFDNEKEAQLLLDFANERLAEASVMSQENKRELVQETFKDYLITLKKAQEKVTEVIVEKETDATGEARLAEELEKAANLEEGITEELEDGLKESVTEETEQTKIVANVVKELDREMVSKLREQNLGYGQIAQIFWLARTAGKTVEEVAVVFTEENAGLGQAAKQLKVHPSQMNGLVSGNKKSSDEEEMDTDKIDERSVDEGSDAATQAEEADTTKEPDLTVQQVSTGVASIASTVMSTNASDTEEKKADTELKAKADTVKVAKKEMETEKKAVEQKREVREKDEENQKEQVIQAEEKQEEKTTEKEQAKTKERKENKENKEKHDEEESEEDDLNDEESQDK</sequence>
<name>A0ABU0FVT0_9BACI</name>
<evidence type="ECO:0000259" key="3">
    <source>
        <dbReference type="Pfam" id="PF18915"/>
    </source>
</evidence>
<dbReference type="RefSeq" id="WP_307191880.1">
    <property type="nucleotide sequence ID" value="NZ_JAUSUN010000011.1"/>
</dbReference>
<evidence type="ECO:0000256" key="1">
    <source>
        <dbReference type="SAM" id="MobiDB-lite"/>
    </source>
</evidence>
<feature type="region of interest" description="Disordered" evidence="1">
    <location>
        <begin position="216"/>
        <end position="272"/>
    </location>
</feature>
<dbReference type="EMBL" id="JAUSUN010000011">
    <property type="protein sequence ID" value="MDQ0414028.1"/>
    <property type="molecule type" value="Genomic_DNA"/>
</dbReference>
<dbReference type="Pfam" id="PF18915">
    <property type="entry name" value="DUF5667"/>
    <property type="match status" value="1"/>
</dbReference>
<evidence type="ECO:0000256" key="2">
    <source>
        <dbReference type="SAM" id="SignalP"/>
    </source>
</evidence>
<proteinExistence type="predicted"/>